<dbReference type="EMBL" id="PGOL01001648">
    <property type="protein sequence ID" value="PKI55992.1"/>
    <property type="molecule type" value="Genomic_DNA"/>
</dbReference>
<dbReference type="AlphaFoldDB" id="A0A2I0JIB7"/>
<accession>A0A2I0JIB7</accession>
<name>A0A2I0JIB7_PUNGR</name>
<sequence length="195" mass="21849">MEHHKYPVRPVLSLGKPADVQGIISAWRRTDSLDEILLGGRSTIYRLDMVEFYGETYTDKVSAQGNMSQSSQPTSPNPYIVSAFFLSIGFGAVALHCEDWDAAAAVTFSKALISDFLQNKQYLRWSGFIQDPMAASASFVSDPSHRHPCAQSPPIQRPTFCLYPETSLNPNATLRPKRCKRQNPWSDKISFLYLA</sequence>
<keyword evidence="2" id="KW-1185">Reference proteome</keyword>
<comment type="caution">
    <text evidence="1">The sequence shown here is derived from an EMBL/GenBank/DDBJ whole genome shotgun (WGS) entry which is preliminary data.</text>
</comment>
<evidence type="ECO:0000313" key="2">
    <source>
        <dbReference type="Proteomes" id="UP000233551"/>
    </source>
</evidence>
<reference evidence="1 2" key="1">
    <citation type="submission" date="2017-11" db="EMBL/GenBank/DDBJ databases">
        <title>De-novo sequencing of pomegranate (Punica granatum L.) genome.</title>
        <authorList>
            <person name="Akparov Z."/>
            <person name="Amiraslanov A."/>
            <person name="Hajiyeva S."/>
            <person name="Abbasov M."/>
            <person name="Kaur K."/>
            <person name="Hamwieh A."/>
            <person name="Solovyev V."/>
            <person name="Salamov A."/>
            <person name="Braich B."/>
            <person name="Kosarev P."/>
            <person name="Mahmoud A."/>
            <person name="Hajiyev E."/>
            <person name="Babayeva S."/>
            <person name="Izzatullayeva V."/>
            <person name="Mammadov A."/>
            <person name="Mammadov A."/>
            <person name="Sharifova S."/>
            <person name="Ojaghi J."/>
            <person name="Eynullazada K."/>
            <person name="Bayramov B."/>
            <person name="Abdulazimova A."/>
            <person name="Shahmuradov I."/>
        </authorList>
    </citation>
    <scope>NUCLEOTIDE SEQUENCE [LARGE SCALE GENOMIC DNA]</scope>
    <source>
        <strain evidence="2">cv. AG2017</strain>
        <tissue evidence="1">Leaf</tissue>
    </source>
</reference>
<evidence type="ECO:0000313" key="1">
    <source>
        <dbReference type="EMBL" id="PKI55992.1"/>
    </source>
</evidence>
<dbReference type="Proteomes" id="UP000233551">
    <property type="component" value="Unassembled WGS sequence"/>
</dbReference>
<organism evidence="1 2">
    <name type="scientific">Punica granatum</name>
    <name type="common">Pomegranate</name>
    <dbReference type="NCBI Taxonomy" id="22663"/>
    <lineage>
        <taxon>Eukaryota</taxon>
        <taxon>Viridiplantae</taxon>
        <taxon>Streptophyta</taxon>
        <taxon>Embryophyta</taxon>
        <taxon>Tracheophyta</taxon>
        <taxon>Spermatophyta</taxon>
        <taxon>Magnoliopsida</taxon>
        <taxon>eudicotyledons</taxon>
        <taxon>Gunneridae</taxon>
        <taxon>Pentapetalae</taxon>
        <taxon>rosids</taxon>
        <taxon>malvids</taxon>
        <taxon>Myrtales</taxon>
        <taxon>Lythraceae</taxon>
        <taxon>Punica</taxon>
    </lineage>
</organism>
<protein>
    <submittedName>
        <fullName evidence="1">Uncharacterized protein</fullName>
    </submittedName>
</protein>
<gene>
    <name evidence="1" type="ORF">CRG98_023620</name>
</gene>
<proteinExistence type="predicted"/>